<gene>
    <name evidence="5" type="ORF">Nepgr_003518</name>
</gene>
<reference evidence="5" key="1">
    <citation type="submission" date="2023-05" db="EMBL/GenBank/DDBJ databases">
        <title>Nepenthes gracilis genome sequencing.</title>
        <authorList>
            <person name="Fukushima K."/>
        </authorList>
    </citation>
    <scope>NUCLEOTIDE SEQUENCE</scope>
    <source>
        <strain evidence="5">SING2019-196</strain>
    </source>
</reference>
<dbReference type="PROSITE" id="PS51352">
    <property type="entry name" value="THIOREDOXIN_2"/>
    <property type="match status" value="1"/>
</dbReference>
<dbReference type="EMBL" id="BSYO01000003">
    <property type="protein sequence ID" value="GMH01679.1"/>
    <property type="molecule type" value="Genomic_DNA"/>
</dbReference>
<name>A0AAD3XDQ0_NEPGR</name>
<dbReference type="PANTHER" id="PTHR10438:SF413">
    <property type="entry name" value="THIOREDOXIN H2"/>
    <property type="match status" value="1"/>
</dbReference>
<dbReference type="InterPro" id="IPR013766">
    <property type="entry name" value="Thioredoxin_domain"/>
</dbReference>
<keyword evidence="2" id="KW-1015">Disulfide bond</keyword>
<dbReference type="FunFam" id="3.40.30.10:FF:000245">
    <property type="entry name" value="Thioredoxin"/>
    <property type="match status" value="1"/>
</dbReference>
<dbReference type="InterPro" id="IPR017937">
    <property type="entry name" value="Thioredoxin_CS"/>
</dbReference>
<evidence type="ECO:0000256" key="3">
    <source>
        <dbReference type="ARBA" id="ARBA00023284"/>
    </source>
</evidence>
<evidence type="ECO:0000256" key="1">
    <source>
        <dbReference type="ARBA" id="ARBA00022982"/>
    </source>
</evidence>
<keyword evidence="1" id="KW-0249">Electron transport</keyword>
<organism evidence="5 6">
    <name type="scientific">Nepenthes gracilis</name>
    <name type="common">Slender pitcher plant</name>
    <dbReference type="NCBI Taxonomy" id="150966"/>
    <lineage>
        <taxon>Eukaryota</taxon>
        <taxon>Viridiplantae</taxon>
        <taxon>Streptophyta</taxon>
        <taxon>Embryophyta</taxon>
        <taxon>Tracheophyta</taxon>
        <taxon>Spermatophyta</taxon>
        <taxon>Magnoliopsida</taxon>
        <taxon>eudicotyledons</taxon>
        <taxon>Gunneridae</taxon>
        <taxon>Pentapetalae</taxon>
        <taxon>Caryophyllales</taxon>
        <taxon>Nepenthaceae</taxon>
        <taxon>Nepenthes</taxon>
    </lineage>
</organism>
<dbReference type="CDD" id="cd02947">
    <property type="entry name" value="TRX_family"/>
    <property type="match status" value="1"/>
</dbReference>
<keyword evidence="1" id="KW-0813">Transport</keyword>
<feature type="domain" description="Thioredoxin" evidence="4">
    <location>
        <begin position="1"/>
        <end position="128"/>
    </location>
</feature>
<protein>
    <recommendedName>
        <fullName evidence="4">Thioredoxin domain-containing protein</fullName>
    </recommendedName>
</protein>
<keyword evidence="6" id="KW-1185">Reference proteome</keyword>
<accession>A0AAD3XDQ0</accession>
<dbReference type="SUPFAM" id="SSF52833">
    <property type="entry name" value="Thioredoxin-like"/>
    <property type="match status" value="1"/>
</dbReference>
<sequence length="129" mass="14804">MGNNCLPMFSGGEKRRAKASAVVEVHTTDEWRTHFEASKRSAKLMVIDFSAGWCGPCHYMEPIVDEFSKKFSDVEFIKIDVDELRDVSNEFTIEAMPTFLFVKNGQEVDRLVGAKKDELKQKLKTHRVF</sequence>
<evidence type="ECO:0000259" key="4">
    <source>
        <dbReference type="PROSITE" id="PS51352"/>
    </source>
</evidence>
<evidence type="ECO:0000313" key="6">
    <source>
        <dbReference type="Proteomes" id="UP001279734"/>
    </source>
</evidence>
<comment type="caution">
    <text evidence="5">The sequence shown here is derived from an EMBL/GenBank/DDBJ whole genome shotgun (WGS) entry which is preliminary data.</text>
</comment>
<dbReference type="Pfam" id="PF00085">
    <property type="entry name" value="Thioredoxin"/>
    <property type="match status" value="1"/>
</dbReference>
<dbReference type="Gene3D" id="3.40.30.10">
    <property type="entry name" value="Glutaredoxin"/>
    <property type="match status" value="1"/>
</dbReference>
<dbReference type="Proteomes" id="UP001279734">
    <property type="component" value="Unassembled WGS sequence"/>
</dbReference>
<evidence type="ECO:0000256" key="2">
    <source>
        <dbReference type="ARBA" id="ARBA00023157"/>
    </source>
</evidence>
<dbReference type="PROSITE" id="PS00194">
    <property type="entry name" value="THIOREDOXIN_1"/>
    <property type="match status" value="1"/>
</dbReference>
<evidence type="ECO:0000313" key="5">
    <source>
        <dbReference type="EMBL" id="GMH01679.1"/>
    </source>
</evidence>
<keyword evidence="3" id="KW-0676">Redox-active center</keyword>
<proteinExistence type="predicted"/>
<dbReference type="InterPro" id="IPR050620">
    <property type="entry name" value="Thioredoxin_H-type-like"/>
</dbReference>
<dbReference type="InterPro" id="IPR036249">
    <property type="entry name" value="Thioredoxin-like_sf"/>
</dbReference>
<dbReference type="PANTHER" id="PTHR10438">
    <property type="entry name" value="THIOREDOXIN"/>
    <property type="match status" value="1"/>
</dbReference>
<dbReference type="PRINTS" id="PR00421">
    <property type="entry name" value="THIOREDOXIN"/>
</dbReference>
<dbReference type="AlphaFoldDB" id="A0AAD3XDQ0"/>